<reference evidence="2 3" key="1">
    <citation type="submission" date="2021-07" db="EMBL/GenBank/DDBJ databases">
        <title>Mesonia aestuariivivens sp. nov., isolated from a tidal flat.</title>
        <authorList>
            <person name="Kim Y.-O."/>
            <person name="Yoon J.-H."/>
        </authorList>
    </citation>
    <scope>NUCLEOTIDE SEQUENCE [LARGE SCALE GENOMIC DNA]</scope>
    <source>
        <strain evidence="2 3">JHPTF-M18</strain>
    </source>
</reference>
<dbReference type="RefSeq" id="WP_219039140.1">
    <property type="nucleotide sequence ID" value="NZ_JAHWDF010000003.1"/>
</dbReference>
<dbReference type="EMBL" id="JAHWDF010000003">
    <property type="protein sequence ID" value="MBW2960851.1"/>
    <property type="molecule type" value="Genomic_DNA"/>
</dbReference>
<dbReference type="Proteomes" id="UP000719267">
    <property type="component" value="Unassembled WGS sequence"/>
</dbReference>
<evidence type="ECO:0000313" key="2">
    <source>
        <dbReference type="EMBL" id="MBW2960851.1"/>
    </source>
</evidence>
<feature type="signal peptide" evidence="1">
    <location>
        <begin position="1"/>
        <end position="20"/>
    </location>
</feature>
<keyword evidence="2" id="KW-0482">Metalloprotease</keyword>
<protein>
    <submittedName>
        <fullName evidence="2">Membrane metalloprotease</fullName>
    </submittedName>
</protein>
<organism evidence="2 3">
    <name type="scientific">Mesonia aestuariivivens</name>
    <dbReference type="NCBI Taxonomy" id="2796128"/>
    <lineage>
        <taxon>Bacteria</taxon>
        <taxon>Pseudomonadati</taxon>
        <taxon>Bacteroidota</taxon>
        <taxon>Flavobacteriia</taxon>
        <taxon>Flavobacteriales</taxon>
        <taxon>Flavobacteriaceae</taxon>
        <taxon>Mesonia</taxon>
    </lineage>
</organism>
<evidence type="ECO:0000256" key="1">
    <source>
        <dbReference type="SAM" id="SignalP"/>
    </source>
</evidence>
<keyword evidence="3" id="KW-1185">Reference proteome</keyword>
<keyword evidence="2" id="KW-0645">Protease</keyword>
<keyword evidence="2" id="KW-0378">Hydrolase</keyword>
<comment type="caution">
    <text evidence="2">The sequence shown here is derived from an EMBL/GenBank/DDBJ whole genome shotgun (WGS) entry which is preliminary data.</text>
</comment>
<accession>A0ABS6W006</accession>
<keyword evidence="1" id="KW-0732">Signal</keyword>
<feature type="chain" id="PRO_5046150881" evidence="1">
    <location>
        <begin position="21"/>
        <end position="253"/>
    </location>
</feature>
<name>A0ABS6W006_9FLAO</name>
<dbReference type="GO" id="GO:0008237">
    <property type="term" value="F:metallopeptidase activity"/>
    <property type="evidence" value="ECO:0007669"/>
    <property type="project" value="UniProtKB-KW"/>
</dbReference>
<gene>
    <name evidence="2" type="ORF">KW502_03440</name>
</gene>
<sequence length="253" mass="28211">MKKIKYLLLISLCFINFACSDDDSLNSENQIAGNNLNLGKSAHDLLANDTFSNLEVEIVYSEGFAPKENSLIQLKNFLEQRTFKTNITFIKRQIEIPNTSAYTIEEIRALEDIHRTSFNTENTISVFVFFANADREGNQDNQVTLGTAYQNTSMVIFEKTIQDITQGFGTPRTTNIEITTLTHEFGHLFGLVNVGSDMQTNHEDADSRSHCNVENCLMQAKTEFTSDVMGMLGNGIPDLGSQCIADLRANGGK</sequence>
<proteinExistence type="predicted"/>
<evidence type="ECO:0000313" key="3">
    <source>
        <dbReference type="Proteomes" id="UP000719267"/>
    </source>
</evidence>